<evidence type="ECO:0000313" key="2">
    <source>
        <dbReference type="Proteomes" id="UP000054166"/>
    </source>
</evidence>
<proteinExistence type="predicted"/>
<dbReference type="AlphaFoldDB" id="A0A0C3BKQ9"/>
<dbReference type="Proteomes" id="UP000054166">
    <property type="component" value="Unassembled WGS sequence"/>
</dbReference>
<reference evidence="2" key="2">
    <citation type="submission" date="2015-01" db="EMBL/GenBank/DDBJ databases">
        <title>Evolutionary Origins and Diversification of the Mycorrhizal Mutualists.</title>
        <authorList>
            <consortium name="DOE Joint Genome Institute"/>
            <consortium name="Mycorrhizal Genomics Consortium"/>
            <person name="Kohler A."/>
            <person name="Kuo A."/>
            <person name="Nagy L.G."/>
            <person name="Floudas D."/>
            <person name="Copeland A."/>
            <person name="Barry K.W."/>
            <person name="Cichocki N."/>
            <person name="Veneault-Fourrey C."/>
            <person name="LaButti K."/>
            <person name="Lindquist E.A."/>
            <person name="Lipzen A."/>
            <person name="Lundell T."/>
            <person name="Morin E."/>
            <person name="Murat C."/>
            <person name="Riley R."/>
            <person name="Ohm R."/>
            <person name="Sun H."/>
            <person name="Tunlid A."/>
            <person name="Henrissat B."/>
            <person name="Grigoriev I.V."/>
            <person name="Hibbett D.S."/>
            <person name="Martin F."/>
        </authorList>
    </citation>
    <scope>NUCLEOTIDE SEQUENCE [LARGE SCALE GENOMIC DNA]</scope>
    <source>
        <strain evidence="2">F 1598</strain>
    </source>
</reference>
<reference evidence="1 2" key="1">
    <citation type="submission" date="2014-04" db="EMBL/GenBank/DDBJ databases">
        <authorList>
            <consortium name="DOE Joint Genome Institute"/>
            <person name="Kuo A."/>
            <person name="Tarkka M."/>
            <person name="Buscot F."/>
            <person name="Kohler A."/>
            <person name="Nagy L.G."/>
            <person name="Floudas D."/>
            <person name="Copeland A."/>
            <person name="Barry K.W."/>
            <person name="Cichocki N."/>
            <person name="Veneault-Fourrey C."/>
            <person name="LaButti K."/>
            <person name="Lindquist E.A."/>
            <person name="Lipzen A."/>
            <person name="Lundell T."/>
            <person name="Morin E."/>
            <person name="Murat C."/>
            <person name="Sun H."/>
            <person name="Tunlid A."/>
            <person name="Henrissat B."/>
            <person name="Grigoriev I.V."/>
            <person name="Hibbett D.S."/>
            <person name="Martin F."/>
            <person name="Nordberg H.P."/>
            <person name="Cantor M.N."/>
            <person name="Hua S.X."/>
        </authorList>
    </citation>
    <scope>NUCLEOTIDE SEQUENCE [LARGE SCALE GENOMIC DNA]</scope>
    <source>
        <strain evidence="1 2">F 1598</strain>
    </source>
</reference>
<protein>
    <submittedName>
        <fullName evidence="1">Uncharacterized protein</fullName>
    </submittedName>
</protein>
<organism evidence="1 2">
    <name type="scientific">Piloderma croceum (strain F 1598)</name>
    <dbReference type="NCBI Taxonomy" id="765440"/>
    <lineage>
        <taxon>Eukaryota</taxon>
        <taxon>Fungi</taxon>
        <taxon>Dikarya</taxon>
        <taxon>Basidiomycota</taxon>
        <taxon>Agaricomycotina</taxon>
        <taxon>Agaricomycetes</taxon>
        <taxon>Agaricomycetidae</taxon>
        <taxon>Atheliales</taxon>
        <taxon>Atheliaceae</taxon>
        <taxon>Piloderma</taxon>
    </lineage>
</organism>
<keyword evidence="2" id="KW-1185">Reference proteome</keyword>
<dbReference type="HOGENOM" id="CLU_3088059_0_0_1"/>
<evidence type="ECO:0000313" key="1">
    <source>
        <dbReference type="EMBL" id="KIM77927.1"/>
    </source>
</evidence>
<gene>
    <name evidence="1" type="ORF">PILCRDRAFT_824916</name>
</gene>
<dbReference type="InParanoid" id="A0A0C3BKQ9"/>
<sequence>MLVYHFPHLCLHILPRHQTNCYRVITVSSAKHGSIFYGRFAIRHDGRESPTT</sequence>
<accession>A0A0C3BKQ9</accession>
<name>A0A0C3BKQ9_PILCF</name>
<dbReference type="EMBL" id="KN833020">
    <property type="protein sequence ID" value="KIM77927.1"/>
    <property type="molecule type" value="Genomic_DNA"/>
</dbReference>